<dbReference type="PANTHER" id="PTHR43546:SF8">
    <property type="entry name" value="METALLO-BETA-LACTAMASE DOMAIN-CONTAINING PROTEIN"/>
    <property type="match status" value="1"/>
</dbReference>
<dbReference type="Pfam" id="PF13483">
    <property type="entry name" value="Lactamase_B_3"/>
    <property type="match status" value="1"/>
</dbReference>
<dbReference type="AlphaFoldDB" id="A0ABD5YUS3"/>
<accession>A0ABD5YUS3</accession>
<evidence type="ECO:0000313" key="1">
    <source>
        <dbReference type="EMBL" id="MFC7191687.1"/>
    </source>
</evidence>
<protein>
    <submittedName>
        <fullName evidence="1">MBL fold metallo-hydrolase</fullName>
    </submittedName>
</protein>
<sequence>MTVTHDDVTFDWLGYATLRIETPDGFVAYLDPGRYGVLTGEWMPDTDDIAHPPGTDYDLKDGDLVCVTHNHHYDADGIQRVAHEDATVVIYDGVDAGSIDRDVLAVDELPHDVTRIETDEQLDLDSGSVRAVPAYNDPEGPHTNADGSPFHPEGFGCGYLLTLDGRSIFWPGDSDVLDEYENLGVSTSTSESTSLSVFVPPIGGSFTMDRREAADLAARFDPDLVLPIHYNTFDALETDSSAFAADVARRGIPVVLDEA</sequence>
<reference evidence="1 2" key="1">
    <citation type="journal article" date="2019" name="Int. J. Syst. Evol. Microbiol.">
        <title>The Global Catalogue of Microorganisms (GCM) 10K type strain sequencing project: providing services to taxonomists for standard genome sequencing and annotation.</title>
        <authorList>
            <consortium name="The Broad Institute Genomics Platform"/>
            <consortium name="The Broad Institute Genome Sequencing Center for Infectious Disease"/>
            <person name="Wu L."/>
            <person name="Ma J."/>
        </authorList>
    </citation>
    <scope>NUCLEOTIDE SEQUENCE [LARGE SCALE GENOMIC DNA]</scope>
    <source>
        <strain evidence="1 2">RDMS1</strain>
    </source>
</reference>
<dbReference type="Proteomes" id="UP001596417">
    <property type="component" value="Unassembled WGS sequence"/>
</dbReference>
<dbReference type="Gene3D" id="3.60.15.10">
    <property type="entry name" value="Ribonuclease Z/Hydroxyacylglutathione hydrolase-like"/>
    <property type="match status" value="1"/>
</dbReference>
<dbReference type="GeneID" id="76201455"/>
<organism evidence="1 2">
    <name type="scientific">Halocatena marina</name>
    <dbReference type="NCBI Taxonomy" id="2934937"/>
    <lineage>
        <taxon>Archaea</taxon>
        <taxon>Methanobacteriati</taxon>
        <taxon>Methanobacteriota</taxon>
        <taxon>Stenosarchaea group</taxon>
        <taxon>Halobacteria</taxon>
        <taxon>Halobacteriales</taxon>
        <taxon>Natronomonadaceae</taxon>
        <taxon>Halocatena</taxon>
    </lineage>
</organism>
<dbReference type="EMBL" id="JBHTAX010000001">
    <property type="protein sequence ID" value="MFC7191687.1"/>
    <property type="molecule type" value="Genomic_DNA"/>
</dbReference>
<dbReference type="InterPro" id="IPR050114">
    <property type="entry name" value="UPF0173_UPF0282_UlaG_hydrolase"/>
</dbReference>
<keyword evidence="2" id="KW-1185">Reference proteome</keyword>
<dbReference type="SUPFAM" id="SSF56281">
    <property type="entry name" value="Metallo-hydrolase/oxidoreductase"/>
    <property type="match status" value="1"/>
</dbReference>
<dbReference type="RefSeq" id="WP_264555503.1">
    <property type="nucleotide sequence ID" value="NZ_CP109979.1"/>
</dbReference>
<proteinExistence type="predicted"/>
<gene>
    <name evidence="1" type="ORF">ACFQL7_19110</name>
</gene>
<dbReference type="PANTHER" id="PTHR43546">
    <property type="entry name" value="UPF0173 METAL-DEPENDENT HYDROLASE MJ1163-RELATED"/>
    <property type="match status" value="1"/>
</dbReference>
<dbReference type="InterPro" id="IPR036866">
    <property type="entry name" value="RibonucZ/Hydroxyglut_hydro"/>
</dbReference>
<comment type="caution">
    <text evidence="1">The sequence shown here is derived from an EMBL/GenBank/DDBJ whole genome shotgun (WGS) entry which is preliminary data.</text>
</comment>
<name>A0ABD5YUS3_9EURY</name>
<evidence type="ECO:0000313" key="2">
    <source>
        <dbReference type="Proteomes" id="UP001596417"/>
    </source>
</evidence>